<keyword evidence="2" id="KW-0812">Transmembrane</keyword>
<dbReference type="PANTHER" id="PTHR22674:SF6">
    <property type="entry name" value="NTPASE KAP FAMILY P-LOOP DOMAIN-CONTAINING PROTEIN 1"/>
    <property type="match status" value="1"/>
</dbReference>
<sequence>MPTEAWDTRFLSVVNNEPRDRENGFAVLVRKASSLQALQALCFDERCHNRCLTVRYRLSGGPVFGTLIATFLTDVATWQNDKLAVAGDMLPAYAGSEWPSLAAGLIADVVGSAQGSEQLGHKRGNVTDEILERLIEQAASSLRPSQRLILFAEVTGPTPVEEWKRGLETLLSRLPMRVGIVLSGAPAGFSLPAEDPSFLELDTIPDASTGVAAYRYRDSALQDDSPATSDRLGVGPFADSLARLVLLPETGPMTIGIHGPWGMGKSSFMGFIEEALVRRAPTNHENERKLVQLDQAIDERDRSLEDPGEDRDAVQRRRDELTEQRFRLYKRMTRAAEADVIAVTFNAWRFEDATQIWAGLAETITGRLEHALSRPARLWARLRYAWSRRRAQLVEELVLPGIFAVLAVAVLALFGYVRIESVAETWAESSGVPVEWIAALPGALLLALAAWFVAGRARRALKPISDRVGEYLQMPDYRERMGFQHEVLRDVEFSRDCLTRRRLRQHRRRPRVVVFIDDLDRCSDEKIIDALQAINLILGPAASGFYVFLGIDTRMVQRAIDRRYGLLTDGAALEHFEPSDFADRYLRKIIQLSFHLTYATPRDYLLERDTTPTQNLVRHLFSPAARSSSPLAGSGEAGETPGRNAARDSTTGGLSFDRSAVREPLVQVLREVEDSPEELADFLEFHSYVGDNPRDLVRLVNVYRLAKLLLQRPEISATRESQRKLIKWLTFCARWPSLIYAVLNAPTEGLDDPILQVAKVDDHAKDSRDELLKFAAIEPVLSAEDLSPTEHLAFAAKLTTQVFHDPLRPHDDDAGEAKPTSSQ</sequence>
<dbReference type="InterPro" id="IPR052754">
    <property type="entry name" value="NTPase_KAP_P-loop"/>
</dbReference>
<keyword evidence="2" id="KW-1133">Transmembrane helix</keyword>
<feature type="region of interest" description="Disordered" evidence="1">
    <location>
        <begin position="625"/>
        <end position="655"/>
    </location>
</feature>
<dbReference type="AlphaFoldDB" id="A0A9X3S442"/>
<keyword evidence="5" id="KW-1185">Reference proteome</keyword>
<keyword evidence="2" id="KW-0472">Membrane</keyword>
<accession>A0A9X3S442</accession>
<evidence type="ECO:0000313" key="5">
    <source>
        <dbReference type="Proteomes" id="UP001149140"/>
    </source>
</evidence>
<evidence type="ECO:0000256" key="2">
    <source>
        <dbReference type="SAM" id="Phobius"/>
    </source>
</evidence>
<feature type="transmembrane region" description="Helical" evidence="2">
    <location>
        <begin position="436"/>
        <end position="454"/>
    </location>
</feature>
<gene>
    <name evidence="4" type="ORF">OM076_33760</name>
</gene>
<comment type="caution">
    <text evidence="4">The sequence shown here is derived from an EMBL/GenBank/DDBJ whole genome shotgun (WGS) entry which is preliminary data.</text>
</comment>
<evidence type="ECO:0000256" key="1">
    <source>
        <dbReference type="SAM" id="MobiDB-lite"/>
    </source>
</evidence>
<dbReference type="SUPFAM" id="SSF52540">
    <property type="entry name" value="P-loop containing nucleoside triphosphate hydrolases"/>
    <property type="match status" value="1"/>
</dbReference>
<evidence type="ECO:0000259" key="3">
    <source>
        <dbReference type="Pfam" id="PF07693"/>
    </source>
</evidence>
<evidence type="ECO:0000313" key="4">
    <source>
        <dbReference type="EMBL" id="MDA0165284.1"/>
    </source>
</evidence>
<dbReference type="RefSeq" id="WP_270044540.1">
    <property type="nucleotide sequence ID" value="NZ_JAPDOD010000044.1"/>
</dbReference>
<proteinExistence type="predicted"/>
<dbReference type="InterPro" id="IPR011646">
    <property type="entry name" value="KAP_P-loop"/>
</dbReference>
<dbReference type="InterPro" id="IPR027417">
    <property type="entry name" value="P-loop_NTPase"/>
</dbReference>
<dbReference type="Proteomes" id="UP001149140">
    <property type="component" value="Unassembled WGS sequence"/>
</dbReference>
<name>A0A9X3S442_9ACTN</name>
<dbReference type="EMBL" id="JAPDOD010000044">
    <property type="protein sequence ID" value="MDA0165284.1"/>
    <property type="molecule type" value="Genomic_DNA"/>
</dbReference>
<reference evidence="4" key="1">
    <citation type="submission" date="2022-10" db="EMBL/GenBank/DDBJ databases">
        <title>The WGS of Solirubrobacter ginsenosidimutans DSM 21036.</title>
        <authorList>
            <person name="Jiang Z."/>
        </authorList>
    </citation>
    <scope>NUCLEOTIDE SEQUENCE</scope>
    <source>
        <strain evidence="4">DSM 21036</strain>
    </source>
</reference>
<feature type="domain" description="KAP NTPase" evidence="3">
    <location>
        <begin position="236"/>
        <end position="602"/>
    </location>
</feature>
<feature type="transmembrane region" description="Helical" evidence="2">
    <location>
        <begin position="397"/>
        <end position="416"/>
    </location>
</feature>
<organism evidence="4 5">
    <name type="scientific">Solirubrobacter ginsenosidimutans</name>
    <dbReference type="NCBI Taxonomy" id="490573"/>
    <lineage>
        <taxon>Bacteria</taxon>
        <taxon>Bacillati</taxon>
        <taxon>Actinomycetota</taxon>
        <taxon>Thermoleophilia</taxon>
        <taxon>Solirubrobacterales</taxon>
        <taxon>Solirubrobacteraceae</taxon>
        <taxon>Solirubrobacter</taxon>
    </lineage>
</organism>
<dbReference type="PANTHER" id="PTHR22674">
    <property type="entry name" value="NTPASE, KAP FAMILY P-LOOP DOMAIN-CONTAINING 1"/>
    <property type="match status" value="1"/>
</dbReference>
<protein>
    <submittedName>
        <fullName evidence="4">KAP family NTPase</fullName>
    </submittedName>
</protein>
<dbReference type="Pfam" id="PF07693">
    <property type="entry name" value="KAP_NTPase"/>
    <property type="match status" value="1"/>
</dbReference>